<evidence type="ECO:0000256" key="1">
    <source>
        <dbReference type="SAM" id="MobiDB-lite"/>
    </source>
</evidence>
<organism evidence="3 5">
    <name type="scientific">Superficieibacter electus</name>
    <dbReference type="NCBI Taxonomy" id="2022662"/>
    <lineage>
        <taxon>Bacteria</taxon>
        <taxon>Pseudomonadati</taxon>
        <taxon>Pseudomonadota</taxon>
        <taxon>Gammaproteobacteria</taxon>
        <taxon>Enterobacterales</taxon>
        <taxon>Enterobacteriaceae</taxon>
        <taxon>Superficieibacter</taxon>
    </lineage>
</organism>
<evidence type="ECO:0000313" key="3">
    <source>
        <dbReference type="EMBL" id="POP43962.1"/>
    </source>
</evidence>
<dbReference type="OrthoDB" id="6628300at2"/>
<name>A0A2P5GJG4_9ENTR</name>
<accession>A0A2P5GJG4</accession>
<dbReference type="AlphaFoldDB" id="A0A2P5GJG4"/>
<keyword evidence="4" id="KW-1185">Reference proteome</keyword>
<evidence type="ECO:0000313" key="5">
    <source>
        <dbReference type="Proteomes" id="UP000247005"/>
    </source>
</evidence>
<dbReference type="RefSeq" id="WP_103678306.1">
    <property type="nucleotide sequence ID" value="NZ_PQGD01000022.1"/>
</dbReference>
<dbReference type="EMBL" id="PQGE01000026">
    <property type="protein sequence ID" value="POP41521.1"/>
    <property type="molecule type" value="Genomic_DNA"/>
</dbReference>
<evidence type="ECO:0000313" key="4">
    <source>
        <dbReference type="Proteomes" id="UP000237073"/>
    </source>
</evidence>
<dbReference type="EMBL" id="PQGD01000022">
    <property type="protein sequence ID" value="POP43962.1"/>
    <property type="molecule type" value="Genomic_DNA"/>
</dbReference>
<reference evidence="4 5" key="1">
    <citation type="submission" date="2018-01" db="EMBL/GenBank/DDBJ databases">
        <title>Superficieibacter electus gen. nov., sp. nov., an extended-spectrum beta-lactamase possessing member of the Enterobacteriaceae family, isolated from intensive care unit surfaces.</title>
        <authorList>
            <person name="Potter R.F."/>
            <person name="D'Souza A.W."/>
        </authorList>
    </citation>
    <scope>NUCLEOTIDE SEQUENCE [LARGE SCALE GENOMIC DNA]</scope>
    <source>
        <strain evidence="3 5">BP-1</strain>
        <strain evidence="2 4">BP-2</strain>
    </source>
</reference>
<feature type="region of interest" description="Disordered" evidence="1">
    <location>
        <begin position="101"/>
        <end position="137"/>
    </location>
</feature>
<comment type="caution">
    <text evidence="3">The sequence shown here is derived from an EMBL/GenBank/DDBJ whole genome shotgun (WGS) entry which is preliminary data.</text>
</comment>
<feature type="region of interest" description="Disordered" evidence="1">
    <location>
        <begin position="56"/>
        <end position="75"/>
    </location>
</feature>
<proteinExistence type="predicted"/>
<feature type="compositionally biased region" description="Basic and acidic residues" evidence="1">
    <location>
        <begin position="119"/>
        <end position="129"/>
    </location>
</feature>
<evidence type="ECO:0000313" key="2">
    <source>
        <dbReference type="EMBL" id="POP41521.1"/>
    </source>
</evidence>
<protein>
    <submittedName>
        <fullName evidence="3">Uncharacterized protein</fullName>
    </submittedName>
</protein>
<sequence>MPSSEKILIRKKKEKPVTSFLSMGFYPGYTQMATFAGTVIQRHQLPKNLLQAAEKADNEEMVTKKPAPALLNTPNGEQEMQYNHIMPLALALRNVEAGQSVHPASPVGVSRANAGSRRCIKDAGNDRKSASSVAGVA</sequence>
<gene>
    <name evidence="3" type="ORF">CHU32_22425</name>
    <name evidence="2" type="ORF">CHU33_22890</name>
</gene>
<dbReference type="Proteomes" id="UP000247005">
    <property type="component" value="Unassembled WGS sequence"/>
</dbReference>
<dbReference type="Proteomes" id="UP000237073">
    <property type="component" value="Unassembled WGS sequence"/>
</dbReference>